<protein>
    <submittedName>
        <fullName evidence="2">Uncharacterized protein</fullName>
    </submittedName>
</protein>
<gene>
    <name evidence="2" type="ORF">F0562_002757</name>
</gene>
<dbReference type="EMBL" id="CM018032">
    <property type="protein sequence ID" value="KAA8546504.1"/>
    <property type="molecule type" value="Genomic_DNA"/>
</dbReference>
<evidence type="ECO:0000313" key="3">
    <source>
        <dbReference type="Proteomes" id="UP000325577"/>
    </source>
</evidence>
<dbReference type="AlphaFoldDB" id="A0A5J5BV47"/>
<dbReference type="OrthoDB" id="603047at2759"/>
<evidence type="ECO:0000256" key="1">
    <source>
        <dbReference type="SAM" id="MobiDB-lite"/>
    </source>
</evidence>
<feature type="region of interest" description="Disordered" evidence="1">
    <location>
        <begin position="1"/>
        <end position="29"/>
    </location>
</feature>
<organism evidence="2 3">
    <name type="scientific">Nyssa sinensis</name>
    <dbReference type="NCBI Taxonomy" id="561372"/>
    <lineage>
        <taxon>Eukaryota</taxon>
        <taxon>Viridiplantae</taxon>
        <taxon>Streptophyta</taxon>
        <taxon>Embryophyta</taxon>
        <taxon>Tracheophyta</taxon>
        <taxon>Spermatophyta</taxon>
        <taxon>Magnoliopsida</taxon>
        <taxon>eudicotyledons</taxon>
        <taxon>Gunneridae</taxon>
        <taxon>Pentapetalae</taxon>
        <taxon>asterids</taxon>
        <taxon>Cornales</taxon>
        <taxon>Nyssaceae</taxon>
        <taxon>Nyssa</taxon>
    </lineage>
</organism>
<sequence length="74" mass="7979">MEKAKDAKHQRKPSFEEPKALSGKQMKSAREAAMEVINNNSSEEATKIFLAGLEPVGNKVKPQGGGSVKKILGK</sequence>
<reference evidence="2 3" key="1">
    <citation type="submission" date="2019-09" db="EMBL/GenBank/DDBJ databases">
        <title>A chromosome-level genome assembly of the Chinese tupelo Nyssa sinensis.</title>
        <authorList>
            <person name="Yang X."/>
            <person name="Kang M."/>
            <person name="Yang Y."/>
            <person name="Xiong H."/>
            <person name="Wang M."/>
            <person name="Zhang Z."/>
            <person name="Wang Z."/>
            <person name="Wu H."/>
            <person name="Ma T."/>
            <person name="Liu J."/>
            <person name="Xi Z."/>
        </authorList>
    </citation>
    <scope>NUCLEOTIDE SEQUENCE [LARGE SCALE GENOMIC DNA]</scope>
    <source>
        <strain evidence="2">J267</strain>
        <tissue evidence="2">Leaf</tissue>
    </source>
</reference>
<dbReference type="Proteomes" id="UP000325577">
    <property type="component" value="Linkage Group LG1"/>
</dbReference>
<feature type="compositionally biased region" description="Basic and acidic residues" evidence="1">
    <location>
        <begin position="1"/>
        <end position="19"/>
    </location>
</feature>
<keyword evidence="3" id="KW-1185">Reference proteome</keyword>
<name>A0A5J5BV47_9ASTE</name>
<accession>A0A5J5BV47</accession>
<evidence type="ECO:0000313" key="2">
    <source>
        <dbReference type="EMBL" id="KAA8546504.1"/>
    </source>
</evidence>
<dbReference type="PANTHER" id="PTHR34808">
    <property type="entry name" value="EXPRESSED PROTEIN"/>
    <property type="match status" value="1"/>
</dbReference>
<dbReference type="PANTHER" id="PTHR34808:SF6">
    <property type="match status" value="1"/>
</dbReference>
<proteinExistence type="predicted"/>